<evidence type="ECO:0000313" key="1">
    <source>
        <dbReference type="EMBL" id="QQP93856.1"/>
    </source>
</evidence>
<accession>A0ABX7BJV5</accession>
<dbReference type="RefSeq" id="WP_201083699.1">
    <property type="nucleotide sequence ID" value="NZ_CP067423.1"/>
</dbReference>
<dbReference type="EMBL" id="CP067423">
    <property type="protein sequence ID" value="QQP93856.1"/>
    <property type="molecule type" value="Genomic_DNA"/>
</dbReference>
<evidence type="ECO:0000313" key="2">
    <source>
        <dbReference type="Proteomes" id="UP000595197"/>
    </source>
</evidence>
<sequence length="312" mass="35696">MDLFDSPMGGRVKNDRTLMVWSFFGLGRQKTQRLPTYDDGTVRIEVYGTPEHGVANMWDKEILIYLVSLMQDKANRGEVVGTEMTFTAADLFRVVKREPGGSAYERLEESLMRLKSTQVKTNIETGGEGEDSGFSWISEYKMRYARNRKGEKVLRAVKVTVCSWLYRAVVKDGRILTYDSRYFDLGPLEKRLYEIARAHCGKQRGFKMGLEKLRRRVGYGQGPEDLKYFKRDILALAKKKSPLPEYGVMLVDPRDPRRLGVLVDPKAPTPRGRTALRDWRVFFFNALELSRIPAYAAVPELDDGGFPESETP</sequence>
<gene>
    <name evidence="1" type="ORF">IGS68_34605</name>
</gene>
<proteinExistence type="predicted"/>
<dbReference type="InterPro" id="IPR018777">
    <property type="entry name" value="Replication_initiator_prot_A"/>
</dbReference>
<dbReference type="Proteomes" id="UP000595197">
    <property type="component" value="Plasmid pTT6-3"/>
</dbReference>
<organism evidence="1 2">
    <name type="scientific">Skermanella cutis</name>
    <dbReference type="NCBI Taxonomy" id="2775420"/>
    <lineage>
        <taxon>Bacteria</taxon>
        <taxon>Pseudomonadati</taxon>
        <taxon>Pseudomonadota</taxon>
        <taxon>Alphaproteobacteria</taxon>
        <taxon>Rhodospirillales</taxon>
        <taxon>Azospirillaceae</taxon>
        <taxon>Skermanella</taxon>
    </lineage>
</organism>
<protein>
    <submittedName>
        <fullName evidence="1">Replication initiator protein A</fullName>
    </submittedName>
</protein>
<keyword evidence="1" id="KW-0614">Plasmid</keyword>
<name>A0ABX7BJV5_9PROT</name>
<geneLocation type="plasmid" evidence="1 2">
    <name>pTT6-3</name>
</geneLocation>
<reference evidence="1" key="1">
    <citation type="submission" date="2021-02" db="EMBL/GenBank/DDBJ databases">
        <title>Skermanella TT6 skin isolate.</title>
        <authorList>
            <person name="Lee K."/>
            <person name="Ganzorig M."/>
        </authorList>
    </citation>
    <scope>NUCLEOTIDE SEQUENCE</scope>
    <source>
        <strain evidence="1">TT6</strain>
    </source>
</reference>
<keyword evidence="2" id="KW-1185">Reference proteome</keyword>
<dbReference type="Pfam" id="PF10134">
    <property type="entry name" value="RPA"/>
    <property type="match status" value="1"/>
</dbReference>